<dbReference type="InterPro" id="IPR016102">
    <property type="entry name" value="Succinyl-CoA_synth-like"/>
</dbReference>
<organism evidence="7 8">
    <name type="scientific">Halobium palmae</name>
    <dbReference type="NCBI Taxonomy" id="1776492"/>
    <lineage>
        <taxon>Archaea</taxon>
        <taxon>Methanobacteriati</taxon>
        <taxon>Methanobacteriota</taxon>
        <taxon>Stenosarchaea group</taxon>
        <taxon>Halobacteria</taxon>
        <taxon>Halobacteriales</taxon>
        <taxon>Haloferacaceae</taxon>
        <taxon>Halobium</taxon>
    </lineage>
</organism>
<dbReference type="InterPro" id="IPR051538">
    <property type="entry name" value="Acyl-CoA_Synth/Transferase"/>
</dbReference>
<dbReference type="SUPFAM" id="SSF52210">
    <property type="entry name" value="Succinyl-CoA synthetase domains"/>
    <property type="match status" value="1"/>
</dbReference>
<keyword evidence="3" id="KW-0436">Ligase</keyword>
<feature type="non-terminal residue" evidence="7">
    <location>
        <position position="1"/>
    </location>
</feature>
<evidence type="ECO:0000259" key="6">
    <source>
        <dbReference type="SMART" id="SM00881"/>
    </source>
</evidence>
<protein>
    <recommendedName>
        <fullName evidence="2">acetate--CoA ligase (ADP-forming)</fullName>
        <ecNumber evidence="2">6.2.1.13</ecNumber>
    </recommendedName>
</protein>
<dbReference type="InterPro" id="IPR036291">
    <property type="entry name" value="NAD(P)-bd_dom_sf"/>
</dbReference>
<keyword evidence="4" id="KW-0547">Nucleotide-binding</keyword>
<dbReference type="GO" id="GO:0043758">
    <property type="term" value="F:acetate-CoA ligase (ADP-forming) activity"/>
    <property type="evidence" value="ECO:0007669"/>
    <property type="project" value="UniProtKB-EC"/>
</dbReference>
<keyword evidence="8" id="KW-1185">Reference proteome</keyword>
<dbReference type="Pfam" id="PF13380">
    <property type="entry name" value="CoA_binding_2"/>
    <property type="match status" value="1"/>
</dbReference>
<dbReference type="EMBL" id="JBHSWU010001245">
    <property type="protein sequence ID" value="MFC6726596.1"/>
    <property type="molecule type" value="Genomic_DNA"/>
</dbReference>
<evidence type="ECO:0000313" key="8">
    <source>
        <dbReference type="Proteomes" id="UP001596328"/>
    </source>
</evidence>
<evidence type="ECO:0000256" key="1">
    <source>
        <dbReference type="ARBA" id="ARBA00001619"/>
    </source>
</evidence>
<evidence type="ECO:0000256" key="2">
    <source>
        <dbReference type="ARBA" id="ARBA00012957"/>
    </source>
</evidence>
<evidence type="ECO:0000256" key="4">
    <source>
        <dbReference type="ARBA" id="ARBA00022741"/>
    </source>
</evidence>
<name>A0ABD5S511_9EURY</name>
<dbReference type="Proteomes" id="UP001596328">
    <property type="component" value="Unassembled WGS sequence"/>
</dbReference>
<evidence type="ECO:0000256" key="5">
    <source>
        <dbReference type="ARBA" id="ARBA00022840"/>
    </source>
</evidence>
<dbReference type="InterPro" id="IPR032875">
    <property type="entry name" value="Succ_CoA_lig_flav_dom"/>
</dbReference>
<dbReference type="SUPFAM" id="SSF51735">
    <property type="entry name" value="NAD(P)-binding Rossmann-fold domains"/>
    <property type="match status" value="1"/>
</dbReference>
<dbReference type="InterPro" id="IPR003781">
    <property type="entry name" value="CoA-bd"/>
</dbReference>
<dbReference type="PANTHER" id="PTHR43334">
    <property type="entry name" value="ACETATE--COA LIGASE [ADP-FORMING]"/>
    <property type="match status" value="1"/>
</dbReference>
<sequence>QEEKEGGHVLADFDGTVVPVNPNYEEVLGLDCVDSVGEADADLAVVVVPPQIAVDAIEQCGEAGVENVVVITAGFGETGSEGAARERELTEVAERYGLNLVGPNSLGVMSTARGMNATFGPDNAIPGNVSFMSQSGAFITAVLDWANDEGIGFRDVVSLGNKAVLDEADFVREWGDDPDTDVVIGYLEGIEHGREFVDTARDVTGDTPIVLVKSGRTEAGAQAASSHTGTIA</sequence>
<comment type="catalytic activity">
    <reaction evidence="1">
        <text>acetate + ATP + CoA = acetyl-CoA + ADP + phosphate</text>
        <dbReference type="Rhea" id="RHEA:15081"/>
        <dbReference type="ChEBI" id="CHEBI:30089"/>
        <dbReference type="ChEBI" id="CHEBI:30616"/>
        <dbReference type="ChEBI" id="CHEBI:43474"/>
        <dbReference type="ChEBI" id="CHEBI:57287"/>
        <dbReference type="ChEBI" id="CHEBI:57288"/>
        <dbReference type="ChEBI" id="CHEBI:456216"/>
        <dbReference type="EC" id="6.2.1.13"/>
    </reaction>
</comment>
<evidence type="ECO:0000313" key="7">
    <source>
        <dbReference type="EMBL" id="MFC6726596.1"/>
    </source>
</evidence>
<dbReference type="EC" id="6.2.1.13" evidence="2"/>
<dbReference type="GO" id="GO:0005524">
    <property type="term" value="F:ATP binding"/>
    <property type="evidence" value="ECO:0007669"/>
    <property type="project" value="UniProtKB-KW"/>
</dbReference>
<dbReference type="Pfam" id="PF13607">
    <property type="entry name" value="Succ_CoA_lig"/>
    <property type="match status" value="1"/>
</dbReference>
<dbReference type="SMART" id="SM00881">
    <property type="entry name" value="CoA_binding"/>
    <property type="match status" value="1"/>
</dbReference>
<dbReference type="AlphaFoldDB" id="A0ABD5S511"/>
<gene>
    <name evidence="7" type="ORF">ACFQE1_19950</name>
</gene>
<accession>A0ABD5S511</accession>
<proteinExistence type="predicted"/>
<feature type="domain" description="CoA-binding" evidence="6">
    <location>
        <begin position="1"/>
        <end position="75"/>
    </location>
</feature>
<evidence type="ECO:0000256" key="3">
    <source>
        <dbReference type="ARBA" id="ARBA00022598"/>
    </source>
</evidence>
<dbReference type="PANTHER" id="PTHR43334:SF1">
    <property type="entry name" value="3-HYDROXYPROPIONATE--COA LIGASE [ADP-FORMING]"/>
    <property type="match status" value="1"/>
</dbReference>
<reference evidence="7 8" key="1">
    <citation type="journal article" date="2019" name="Int. J. Syst. Evol. Microbiol.">
        <title>The Global Catalogue of Microorganisms (GCM) 10K type strain sequencing project: providing services to taxonomists for standard genome sequencing and annotation.</title>
        <authorList>
            <consortium name="The Broad Institute Genomics Platform"/>
            <consortium name="The Broad Institute Genome Sequencing Center for Infectious Disease"/>
            <person name="Wu L."/>
            <person name="Ma J."/>
        </authorList>
    </citation>
    <scope>NUCLEOTIDE SEQUENCE [LARGE SCALE GENOMIC DNA]</scope>
    <source>
        <strain evidence="7 8">NBRC 111368</strain>
    </source>
</reference>
<feature type="non-terminal residue" evidence="7">
    <location>
        <position position="232"/>
    </location>
</feature>
<keyword evidence="5" id="KW-0067">ATP-binding</keyword>
<dbReference type="Gene3D" id="3.40.50.261">
    <property type="entry name" value="Succinyl-CoA synthetase domains"/>
    <property type="match status" value="1"/>
</dbReference>
<dbReference type="Gene3D" id="3.40.50.720">
    <property type="entry name" value="NAD(P)-binding Rossmann-like Domain"/>
    <property type="match status" value="1"/>
</dbReference>
<comment type="caution">
    <text evidence="7">The sequence shown here is derived from an EMBL/GenBank/DDBJ whole genome shotgun (WGS) entry which is preliminary data.</text>
</comment>